<protein>
    <submittedName>
        <fullName evidence="1">Uncharacterized protein</fullName>
    </submittedName>
</protein>
<reference evidence="1 2" key="1">
    <citation type="submission" date="2018-04" db="EMBL/GenBank/DDBJ databases">
        <authorList>
            <person name="Vogel A."/>
        </authorList>
    </citation>
    <scope>NUCLEOTIDE SEQUENCE [LARGE SCALE GENOMIC DNA]</scope>
</reference>
<accession>A0A484KPW4</accession>
<evidence type="ECO:0000313" key="1">
    <source>
        <dbReference type="EMBL" id="VFQ67763.1"/>
    </source>
</evidence>
<dbReference type="Proteomes" id="UP000595140">
    <property type="component" value="Unassembled WGS sequence"/>
</dbReference>
<keyword evidence="2" id="KW-1185">Reference proteome</keyword>
<dbReference type="EMBL" id="OOIL02000646">
    <property type="protein sequence ID" value="VFQ67763.1"/>
    <property type="molecule type" value="Genomic_DNA"/>
</dbReference>
<proteinExistence type="predicted"/>
<sequence length="80" mass="9626">MLRRSNMERLLRSCHEEEVAFLFFFSFLCESGEQWMGQLTCFDDGFGLWPKFNLLFPNLNCNLVFCYTFHQKIRYLIILG</sequence>
<dbReference type="AlphaFoldDB" id="A0A484KPW4"/>
<gene>
    <name evidence="1" type="ORF">CCAM_LOCUS9539</name>
</gene>
<name>A0A484KPW4_9ASTE</name>
<evidence type="ECO:0000313" key="2">
    <source>
        <dbReference type="Proteomes" id="UP000595140"/>
    </source>
</evidence>
<organism evidence="1 2">
    <name type="scientific">Cuscuta campestris</name>
    <dbReference type="NCBI Taxonomy" id="132261"/>
    <lineage>
        <taxon>Eukaryota</taxon>
        <taxon>Viridiplantae</taxon>
        <taxon>Streptophyta</taxon>
        <taxon>Embryophyta</taxon>
        <taxon>Tracheophyta</taxon>
        <taxon>Spermatophyta</taxon>
        <taxon>Magnoliopsida</taxon>
        <taxon>eudicotyledons</taxon>
        <taxon>Gunneridae</taxon>
        <taxon>Pentapetalae</taxon>
        <taxon>asterids</taxon>
        <taxon>lamiids</taxon>
        <taxon>Solanales</taxon>
        <taxon>Convolvulaceae</taxon>
        <taxon>Cuscuteae</taxon>
        <taxon>Cuscuta</taxon>
        <taxon>Cuscuta subgen. Grammica</taxon>
        <taxon>Cuscuta sect. Cleistogrammica</taxon>
    </lineage>
</organism>